<comment type="catalytic activity">
    <reaction evidence="17">
        <text>folate(in) + H(+)(in) = folate(out) + H(+)(out)</text>
        <dbReference type="Rhea" id="RHEA:70159"/>
        <dbReference type="ChEBI" id="CHEBI:15378"/>
        <dbReference type="ChEBI" id="CHEBI:62501"/>
    </reaction>
</comment>
<comment type="catalytic activity">
    <reaction evidence="22">
        <text>methotrexate(in) + H(+)(in) = methotrexate(out) + H(+)(out)</text>
        <dbReference type="Rhea" id="RHEA:70163"/>
        <dbReference type="ChEBI" id="CHEBI:15378"/>
        <dbReference type="ChEBI" id="CHEBI:50681"/>
    </reaction>
</comment>
<feature type="region of interest" description="Disordered" evidence="23">
    <location>
        <begin position="1"/>
        <end position="31"/>
    </location>
</feature>
<dbReference type="AlphaFoldDB" id="A0A8J4XBE5"/>
<proteinExistence type="inferred from homology"/>
<feature type="transmembrane region" description="Helical" evidence="24">
    <location>
        <begin position="378"/>
        <end position="398"/>
    </location>
</feature>
<keyword evidence="7" id="KW-0963">Cytoplasm</keyword>
<evidence type="ECO:0000256" key="2">
    <source>
        <dbReference type="ARBA" id="ARBA00004424"/>
    </source>
</evidence>
<evidence type="ECO:0000256" key="24">
    <source>
        <dbReference type="SAM" id="Phobius"/>
    </source>
</evidence>
<evidence type="ECO:0000313" key="26">
    <source>
        <dbReference type="Proteomes" id="UP000727407"/>
    </source>
</evidence>
<dbReference type="Proteomes" id="UP000727407">
    <property type="component" value="Unassembled WGS sequence"/>
</dbReference>
<evidence type="ECO:0000256" key="14">
    <source>
        <dbReference type="ARBA" id="ARBA00023157"/>
    </source>
</evidence>
<evidence type="ECO:0000256" key="20">
    <source>
        <dbReference type="ARBA" id="ARBA00042514"/>
    </source>
</evidence>
<keyword evidence="5" id="KW-0813">Transport</keyword>
<dbReference type="PANTHER" id="PTHR23507">
    <property type="entry name" value="ZGC:174356"/>
    <property type="match status" value="1"/>
</dbReference>
<keyword evidence="14" id="KW-1015">Disulfide bond</keyword>
<dbReference type="OrthoDB" id="419734at2759"/>
<feature type="compositionally biased region" description="Acidic residues" evidence="23">
    <location>
        <begin position="1"/>
        <end position="17"/>
    </location>
</feature>
<dbReference type="GO" id="GO:0005542">
    <property type="term" value="F:folic acid binding"/>
    <property type="evidence" value="ECO:0007669"/>
    <property type="project" value="UniProtKB-KW"/>
</dbReference>
<evidence type="ECO:0000256" key="9">
    <source>
        <dbReference type="ARBA" id="ARBA00022753"/>
    </source>
</evidence>
<evidence type="ECO:0000256" key="6">
    <source>
        <dbReference type="ARBA" id="ARBA00022475"/>
    </source>
</evidence>
<organism evidence="25 26">
    <name type="scientific">Clarias magur</name>
    <name type="common">Asian catfish</name>
    <name type="synonym">Macropteronotus magur</name>
    <dbReference type="NCBI Taxonomy" id="1594786"/>
    <lineage>
        <taxon>Eukaryota</taxon>
        <taxon>Metazoa</taxon>
        <taxon>Chordata</taxon>
        <taxon>Craniata</taxon>
        <taxon>Vertebrata</taxon>
        <taxon>Euteleostomi</taxon>
        <taxon>Actinopterygii</taxon>
        <taxon>Neopterygii</taxon>
        <taxon>Teleostei</taxon>
        <taxon>Ostariophysi</taxon>
        <taxon>Siluriformes</taxon>
        <taxon>Clariidae</taxon>
        <taxon>Clarias</taxon>
    </lineage>
</organism>
<dbReference type="Pfam" id="PF07690">
    <property type="entry name" value="MFS_1"/>
    <property type="match status" value="1"/>
</dbReference>
<evidence type="ECO:0000256" key="15">
    <source>
        <dbReference type="ARBA" id="ARBA00023180"/>
    </source>
</evidence>
<keyword evidence="12 24" id="KW-1133">Transmembrane helix</keyword>
<dbReference type="InterPro" id="IPR011701">
    <property type="entry name" value="MFS"/>
</dbReference>
<evidence type="ECO:0000256" key="11">
    <source>
        <dbReference type="ARBA" id="ARBA00022954"/>
    </source>
</evidence>
<keyword evidence="15" id="KW-0325">Glycoprotein</keyword>
<dbReference type="GO" id="GO:0016324">
    <property type="term" value="C:apical plasma membrane"/>
    <property type="evidence" value="ECO:0007669"/>
    <property type="project" value="UniProtKB-SubCell"/>
</dbReference>
<dbReference type="GO" id="GO:0015293">
    <property type="term" value="F:symporter activity"/>
    <property type="evidence" value="ECO:0007669"/>
    <property type="project" value="UniProtKB-KW"/>
</dbReference>
<comment type="similarity">
    <text evidence="18">Belongs to the major facilitator superfamily. SLC46A family.</text>
</comment>
<feature type="transmembrane region" description="Helical" evidence="24">
    <location>
        <begin position="108"/>
        <end position="129"/>
    </location>
</feature>
<evidence type="ECO:0000256" key="21">
    <source>
        <dbReference type="ARBA" id="ARBA00047769"/>
    </source>
</evidence>
<keyword evidence="9" id="KW-0967">Endosome</keyword>
<keyword evidence="6" id="KW-1003">Cell membrane</keyword>
<feature type="transmembrane region" description="Helical" evidence="24">
    <location>
        <begin position="325"/>
        <end position="346"/>
    </location>
</feature>
<evidence type="ECO:0000256" key="3">
    <source>
        <dbReference type="ARBA" id="ARBA00004496"/>
    </source>
</evidence>
<evidence type="ECO:0000313" key="25">
    <source>
        <dbReference type="EMBL" id="KAF5900603.1"/>
    </source>
</evidence>
<dbReference type="SUPFAM" id="SSF103473">
    <property type="entry name" value="MFS general substrate transporter"/>
    <property type="match status" value="1"/>
</dbReference>
<evidence type="ECO:0000256" key="4">
    <source>
        <dbReference type="ARBA" id="ARBA00004554"/>
    </source>
</evidence>
<evidence type="ECO:0000256" key="16">
    <source>
        <dbReference type="ARBA" id="ARBA00036193"/>
    </source>
</evidence>
<sequence>MEEESDTREILSAEEQEQEHGEEPRSRSGCPASPPFACPLSVTVEPVLFLSTFSIALQYPLYTQYLWERISEDVGYNGTRGGGGCGNSSSEHDPLQKEVEALTAHWNLYINLGGFLVSLSIVILIGSWSDRAGRRLVLILPSLGLAVQATIYLIVMYLKLPVVWFLLGRICSGLSGDFNAILAGCFAYVADISDKQSRTFRVAILEACLGVAGMFASIIGGKWRHAQGYINPFWLVLVTNLATALYAFFFVPESVTPDPGARLFSTQHLKAVYKLYTSGGQGGHRSRLWLYTICFFLVITVHSGSRELYVLYELSTPLCWDSELIGYGSAAHHMAYLTSLLGIWVLRRCLVDSCVAILGLVSNMVGLVVFSFADTTALMFTGYGLCFLFMASTPVLRSKLSNLVDPSEQGALFASVACVEGLCSLVASGMFNSLYPATLHIMKGFPFLFGAILLLFPAGIIG</sequence>
<evidence type="ECO:0000256" key="17">
    <source>
        <dbReference type="ARBA" id="ARBA00036250"/>
    </source>
</evidence>
<evidence type="ECO:0000256" key="12">
    <source>
        <dbReference type="ARBA" id="ARBA00022989"/>
    </source>
</evidence>
<comment type="catalytic activity">
    <reaction evidence="21">
        <text>pemetrexed(in) + H(+)(in) = pemetrexed(out) + H(+)(out)</text>
        <dbReference type="Rhea" id="RHEA:70171"/>
        <dbReference type="ChEBI" id="CHEBI:15378"/>
        <dbReference type="ChEBI" id="CHEBI:63724"/>
    </reaction>
</comment>
<feature type="transmembrane region" description="Helical" evidence="24">
    <location>
        <begin position="164"/>
        <end position="190"/>
    </location>
</feature>
<dbReference type="InterPro" id="IPR036259">
    <property type="entry name" value="MFS_trans_sf"/>
</dbReference>
<dbReference type="GO" id="GO:0016323">
    <property type="term" value="C:basolateral plasma membrane"/>
    <property type="evidence" value="ECO:0007669"/>
    <property type="project" value="UniProtKB-SubCell"/>
</dbReference>
<protein>
    <recommendedName>
        <fullName evidence="19">Proton-coupled folate transporter</fullName>
    </recommendedName>
    <alternativeName>
        <fullName evidence="20">Solute carrier family 46 member 1</fullName>
    </alternativeName>
</protein>
<evidence type="ECO:0000256" key="23">
    <source>
        <dbReference type="SAM" id="MobiDB-lite"/>
    </source>
</evidence>
<evidence type="ECO:0000256" key="13">
    <source>
        <dbReference type="ARBA" id="ARBA00023136"/>
    </source>
</evidence>
<name>A0A8J4XBE5_CLAMG</name>
<comment type="catalytic activity">
    <reaction evidence="16">
        <text>(6S)-5-methyl-5,6,7,8-tetrahydrofolate(in) + H(+)(in) = (6S)-5-methyl-5,6,7,8-tetrahydrofolate(out) + H(+)(out)</text>
        <dbReference type="Rhea" id="RHEA:70167"/>
        <dbReference type="ChEBI" id="CHEBI:15378"/>
        <dbReference type="ChEBI" id="CHEBI:18608"/>
    </reaction>
</comment>
<feature type="transmembrane region" description="Helical" evidence="24">
    <location>
        <begin position="202"/>
        <end position="221"/>
    </location>
</feature>
<evidence type="ECO:0000256" key="19">
    <source>
        <dbReference type="ARBA" id="ARBA00040650"/>
    </source>
</evidence>
<keyword evidence="10" id="KW-0769">Symport</keyword>
<keyword evidence="13 24" id="KW-0472">Membrane</keyword>
<comment type="subcellular location">
    <subcellularLocation>
        <location evidence="2">Apical cell membrane</location>
        <topology evidence="2">Multi-pass membrane protein</topology>
    </subcellularLocation>
    <subcellularLocation>
        <location evidence="4">Basolateral cell membrane</location>
        <topology evidence="4">Multi-pass membrane protein</topology>
    </subcellularLocation>
    <subcellularLocation>
        <location evidence="3">Cytoplasm</location>
    </subcellularLocation>
    <subcellularLocation>
        <location evidence="1">Endosome membrane</location>
        <topology evidence="1">Multi-pass membrane protein</topology>
    </subcellularLocation>
</comment>
<dbReference type="Gene3D" id="1.20.1250.20">
    <property type="entry name" value="MFS general substrate transporter like domains"/>
    <property type="match status" value="1"/>
</dbReference>
<evidence type="ECO:0000256" key="1">
    <source>
        <dbReference type="ARBA" id="ARBA00004337"/>
    </source>
</evidence>
<feature type="transmembrane region" description="Helical" evidence="24">
    <location>
        <begin position="233"/>
        <end position="252"/>
    </location>
</feature>
<feature type="transmembrane region" description="Helical" evidence="24">
    <location>
        <begin position="441"/>
        <end position="461"/>
    </location>
</feature>
<keyword evidence="11" id="KW-0290">Folate-binding</keyword>
<dbReference type="PANTHER" id="PTHR23507:SF2">
    <property type="entry name" value="PROTON-COUPLED FOLATE TRANSPORTER"/>
    <property type="match status" value="1"/>
</dbReference>
<keyword evidence="8 24" id="KW-0812">Transmembrane</keyword>
<evidence type="ECO:0000256" key="7">
    <source>
        <dbReference type="ARBA" id="ARBA00022490"/>
    </source>
</evidence>
<dbReference type="GO" id="GO:0010008">
    <property type="term" value="C:endosome membrane"/>
    <property type="evidence" value="ECO:0007669"/>
    <property type="project" value="UniProtKB-SubCell"/>
</dbReference>
<gene>
    <name evidence="25" type="primary">slc46a1</name>
    <name evidence="25" type="ORF">DAT39_009672</name>
</gene>
<comment type="caution">
    <text evidence="25">The sequence shown here is derived from an EMBL/GenBank/DDBJ whole genome shotgun (WGS) entry which is preliminary data.</text>
</comment>
<accession>A0A8J4XBE5</accession>
<evidence type="ECO:0000256" key="10">
    <source>
        <dbReference type="ARBA" id="ARBA00022847"/>
    </source>
</evidence>
<evidence type="ECO:0000256" key="18">
    <source>
        <dbReference type="ARBA" id="ARBA00038227"/>
    </source>
</evidence>
<reference evidence="25" key="1">
    <citation type="submission" date="2020-07" db="EMBL/GenBank/DDBJ databases">
        <title>Clarias magur genome sequencing, assembly and annotation.</title>
        <authorList>
            <person name="Kushwaha B."/>
            <person name="Kumar R."/>
            <person name="Das P."/>
            <person name="Joshi C.G."/>
            <person name="Kumar D."/>
            <person name="Nagpure N.S."/>
            <person name="Pandey M."/>
            <person name="Agarwal S."/>
            <person name="Srivastava S."/>
            <person name="Singh M."/>
            <person name="Sahoo L."/>
            <person name="Jayasankar P."/>
            <person name="Meher P.K."/>
            <person name="Koringa P.G."/>
            <person name="Iquebal M.A."/>
            <person name="Das S.P."/>
            <person name="Bit A."/>
            <person name="Patnaik S."/>
            <person name="Patel N."/>
            <person name="Shah T.M."/>
            <person name="Hinsu A."/>
            <person name="Jena J.K."/>
        </authorList>
    </citation>
    <scope>NUCLEOTIDE SEQUENCE</scope>
    <source>
        <strain evidence="25">CIFAMagur01</strain>
        <tissue evidence="25">Testis</tissue>
    </source>
</reference>
<keyword evidence="26" id="KW-1185">Reference proteome</keyword>
<feature type="non-terminal residue" evidence="25">
    <location>
        <position position="1"/>
    </location>
</feature>
<feature type="transmembrane region" description="Helical" evidence="24">
    <location>
        <begin position="288"/>
        <end position="305"/>
    </location>
</feature>
<feature type="transmembrane region" description="Helical" evidence="24">
    <location>
        <begin position="410"/>
        <end position="435"/>
    </location>
</feature>
<dbReference type="EMBL" id="QNUK01000132">
    <property type="protein sequence ID" value="KAF5900603.1"/>
    <property type="molecule type" value="Genomic_DNA"/>
</dbReference>
<evidence type="ECO:0000256" key="22">
    <source>
        <dbReference type="ARBA" id="ARBA00047850"/>
    </source>
</evidence>
<feature type="transmembrane region" description="Helical" evidence="24">
    <location>
        <begin position="136"/>
        <end position="158"/>
    </location>
</feature>
<evidence type="ECO:0000256" key="5">
    <source>
        <dbReference type="ARBA" id="ARBA00022448"/>
    </source>
</evidence>
<evidence type="ECO:0000256" key="8">
    <source>
        <dbReference type="ARBA" id="ARBA00022692"/>
    </source>
</evidence>